<sequence>MRSYKIERNTLETQIAVEINLDGSGKADIDTGVGFFDHMLMLMAFHGKFDMKVKCHGDTYVDDHHTIEDIGIALGQCVKGALGDRCGIRRYSTVFIPMDEALAQTSIDVSNRPYLVFNAEFADERVGNMATQMVKEFFRAFVNESRVTLHINLLYGENDHHKIEAIFKSFARALKDAIKIISDEVASSKGVL</sequence>
<comment type="pathway">
    <text evidence="1 6 7">Amino-acid biosynthesis; L-histidine biosynthesis; L-histidine from 5-phospho-alpha-D-ribose 1-diphosphate: step 6/9.</text>
</comment>
<dbReference type="Gene3D" id="3.30.230.40">
    <property type="entry name" value="Imidazole glycerol phosphate dehydratase, domain 1"/>
    <property type="match status" value="2"/>
</dbReference>
<dbReference type="PROSITE" id="PS00954">
    <property type="entry name" value="IGP_DEHYDRATASE_1"/>
    <property type="match status" value="1"/>
</dbReference>
<dbReference type="NCBIfam" id="NF002111">
    <property type="entry name" value="PRK00951.2-1"/>
    <property type="match status" value="1"/>
</dbReference>
<evidence type="ECO:0000256" key="7">
    <source>
        <dbReference type="RuleBase" id="RU000599"/>
    </source>
</evidence>
<protein>
    <recommendedName>
        <fullName evidence="2 6">Imidazoleglycerol-phosphate dehydratase</fullName>
        <shortName evidence="6">IGPD</shortName>
        <ecNumber evidence="6 7">4.2.1.19</ecNumber>
    </recommendedName>
</protein>
<name>A0A6N3E8Q0_9FIRM</name>
<dbReference type="FunFam" id="3.30.230.40:FF:000001">
    <property type="entry name" value="Imidazoleglycerol-phosphate dehydratase HisB"/>
    <property type="match status" value="1"/>
</dbReference>
<proteinExistence type="inferred from homology"/>
<evidence type="ECO:0000256" key="1">
    <source>
        <dbReference type="ARBA" id="ARBA00005047"/>
    </source>
</evidence>
<dbReference type="GO" id="GO:0004424">
    <property type="term" value="F:imidazoleglycerol-phosphate dehydratase activity"/>
    <property type="evidence" value="ECO:0007669"/>
    <property type="project" value="UniProtKB-UniRule"/>
</dbReference>
<dbReference type="InterPro" id="IPR038494">
    <property type="entry name" value="IGPD_sf"/>
</dbReference>
<dbReference type="PROSITE" id="PS00955">
    <property type="entry name" value="IGP_DEHYDRATASE_2"/>
    <property type="match status" value="1"/>
</dbReference>
<comment type="catalytic activity">
    <reaction evidence="6 7">
        <text>D-erythro-1-(imidazol-4-yl)glycerol 3-phosphate = 3-(imidazol-4-yl)-2-oxopropyl phosphate + H2O</text>
        <dbReference type="Rhea" id="RHEA:11040"/>
        <dbReference type="ChEBI" id="CHEBI:15377"/>
        <dbReference type="ChEBI" id="CHEBI:57766"/>
        <dbReference type="ChEBI" id="CHEBI:58278"/>
        <dbReference type="EC" id="4.2.1.19"/>
    </reaction>
</comment>
<dbReference type="InterPro" id="IPR020565">
    <property type="entry name" value="ImidazoleglycerP_deHydtase_CS"/>
</dbReference>
<evidence type="ECO:0000256" key="4">
    <source>
        <dbReference type="ARBA" id="ARBA00023102"/>
    </source>
</evidence>
<organism evidence="8">
    <name type="scientific">Intestinibacter bartlettii</name>
    <dbReference type="NCBI Taxonomy" id="261299"/>
    <lineage>
        <taxon>Bacteria</taxon>
        <taxon>Bacillati</taxon>
        <taxon>Bacillota</taxon>
        <taxon>Clostridia</taxon>
        <taxon>Peptostreptococcales</taxon>
        <taxon>Peptostreptococcaceae</taxon>
        <taxon>Intestinibacter</taxon>
    </lineage>
</organism>
<keyword evidence="6" id="KW-0963">Cytoplasm</keyword>
<evidence type="ECO:0000256" key="2">
    <source>
        <dbReference type="ARBA" id="ARBA00016664"/>
    </source>
</evidence>
<dbReference type="Pfam" id="PF00475">
    <property type="entry name" value="IGPD"/>
    <property type="match status" value="1"/>
</dbReference>
<dbReference type="CDD" id="cd07914">
    <property type="entry name" value="IGPD"/>
    <property type="match status" value="1"/>
</dbReference>
<dbReference type="RefSeq" id="WP_156531082.1">
    <property type="nucleotide sequence ID" value="NZ_CACRUE010000033.1"/>
</dbReference>
<dbReference type="HAMAP" id="MF_00076">
    <property type="entry name" value="HisB"/>
    <property type="match status" value="1"/>
</dbReference>
<evidence type="ECO:0000256" key="6">
    <source>
        <dbReference type="HAMAP-Rule" id="MF_00076"/>
    </source>
</evidence>
<dbReference type="NCBIfam" id="NF002114">
    <property type="entry name" value="PRK00951.2-4"/>
    <property type="match status" value="1"/>
</dbReference>
<evidence type="ECO:0000256" key="5">
    <source>
        <dbReference type="ARBA" id="ARBA00023239"/>
    </source>
</evidence>
<dbReference type="SUPFAM" id="SSF54211">
    <property type="entry name" value="Ribosomal protein S5 domain 2-like"/>
    <property type="match status" value="2"/>
</dbReference>
<dbReference type="InterPro" id="IPR020568">
    <property type="entry name" value="Ribosomal_Su5_D2-typ_SF"/>
</dbReference>
<comment type="subcellular location">
    <subcellularLocation>
        <location evidence="6 7">Cytoplasm</location>
    </subcellularLocation>
</comment>
<dbReference type="FunFam" id="3.30.230.40:FF:000003">
    <property type="entry name" value="Imidazoleglycerol-phosphate dehydratase HisB"/>
    <property type="match status" value="1"/>
</dbReference>
<comment type="similarity">
    <text evidence="6 7">Belongs to the imidazoleglycerol-phosphate dehydratase family.</text>
</comment>
<dbReference type="GO" id="GO:0000105">
    <property type="term" value="P:L-histidine biosynthetic process"/>
    <property type="evidence" value="ECO:0007669"/>
    <property type="project" value="UniProtKB-UniRule"/>
</dbReference>
<keyword evidence="3 6" id="KW-0028">Amino-acid biosynthesis</keyword>
<dbReference type="PANTHER" id="PTHR23133:SF2">
    <property type="entry name" value="IMIDAZOLEGLYCEROL-PHOSPHATE DEHYDRATASE"/>
    <property type="match status" value="1"/>
</dbReference>
<dbReference type="AlphaFoldDB" id="A0A6N3E8Q0"/>
<dbReference type="GO" id="GO:0005737">
    <property type="term" value="C:cytoplasm"/>
    <property type="evidence" value="ECO:0007669"/>
    <property type="project" value="UniProtKB-SubCell"/>
</dbReference>
<keyword evidence="4 6" id="KW-0368">Histidine biosynthesis</keyword>
<dbReference type="UniPathway" id="UPA00031">
    <property type="reaction ID" value="UER00011"/>
</dbReference>
<keyword evidence="5 6" id="KW-0456">Lyase</keyword>
<accession>A0A6N3E8Q0</accession>
<dbReference type="EC" id="4.2.1.19" evidence="6 7"/>
<reference evidence="8" key="1">
    <citation type="submission" date="2019-11" db="EMBL/GenBank/DDBJ databases">
        <authorList>
            <person name="Feng L."/>
        </authorList>
    </citation>
    <scope>NUCLEOTIDE SEQUENCE</scope>
    <source>
        <strain evidence="8">IbartlettiiLFYP30</strain>
    </source>
</reference>
<dbReference type="EMBL" id="CACRUE010000033">
    <property type="protein sequence ID" value="VYU36178.1"/>
    <property type="molecule type" value="Genomic_DNA"/>
</dbReference>
<gene>
    <name evidence="6 8" type="primary">hisB</name>
    <name evidence="8" type="ORF">IBLFYP30_02467</name>
</gene>
<dbReference type="InterPro" id="IPR000807">
    <property type="entry name" value="ImidazoleglycerolP_deHydtase"/>
</dbReference>
<dbReference type="PANTHER" id="PTHR23133">
    <property type="entry name" value="IMIDAZOLEGLYCEROL-PHOSPHATE DEHYDRATASE HIS7"/>
    <property type="match status" value="1"/>
</dbReference>
<evidence type="ECO:0000256" key="3">
    <source>
        <dbReference type="ARBA" id="ARBA00022605"/>
    </source>
</evidence>
<evidence type="ECO:0000313" key="8">
    <source>
        <dbReference type="EMBL" id="VYU36178.1"/>
    </source>
</evidence>
<dbReference type="NCBIfam" id="NF002107">
    <property type="entry name" value="PRK00951.1-2"/>
    <property type="match status" value="1"/>
</dbReference>